<evidence type="ECO:0000313" key="4">
    <source>
        <dbReference type="EMBL" id="NJP03217.1"/>
    </source>
</evidence>
<dbReference type="Proteomes" id="UP000746535">
    <property type="component" value="Unassembled WGS sequence"/>
</dbReference>
<dbReference type="Gene3D" id="3.40.50.720">
    <property type="entry name" value="NAD(P)-binding Rossmann-like Domain"/>
    <property type="match status" value="1"/>
</dbReference>
<protein>
    <submittedName>
        <fullName evidence="4">SDR family oxidoreductase</fullName>
    </submittedName>
</protein>
<name>A0ABX0YM42_9PSED</name>
<proteinExistence type="inferred from homology"/>
<evidence type="ECO:0000313" key="5">
    <source>
        <dbReference type="Proteomes" id="UP000746535"/>
    </source>
</evidence>
<comment type="similarity">
    <text evidence="1">Belongs to the short-chain dehydrogenases/reductases (SDR) family.</text>
</comment>
<comment type="caution">
    <text evidence="4">The sequence shown here is derived from an EMBL/GenBank/DDBJ whole genome shotgun (WGS) entry which is preliminary data.</text>
</comment>
<dbReference type="PRINTS" id="PR00081">
    <property type="entry name" value="GDHRDH"/>
</dbReference>
<keyword evidence="2" id="KW-0560">Oxidoreductase</keyword>
<dbReference type="PANTHER" id="PTHR43477">
    <property type="entry name" value="DIHYDROANTICAPSIN 7-DEHYDROGENASE"/>
    <property type="match status" value="1"/>
</dbReference>
<dbReference type="RefSeq" id="WP_168085790.1">
    <property type="nucleotide sequence ID" value="NZ_JAAVJI010000017.1"/>
</dbReference>
<feature type="domain" description="Ketoreductase" evidence="3">
    <location>
        <begin position="7"/>
        <end position="186"/>
    </location>
</feature>
<keyword evidence="5" id="KW-1185">Reference proteome</keyword>
<organism evidence="4 5">
    <name type="scientific">Pseudomonas quercus</name>
    <dbReference type="NCBI Taxonomy" id="2722792"/>
    <lineage>
        <taxon>Bacteria</taxon>
        <taxon>Pseudomonadati</taxon>
        <taxon>Pseudomonadota</taxon>
        <taxon>Gammaproteobacteria</taxon>
        <taxon>Pseudomonadales</taxon>
        <taxon>Pseudomonadaceae</taxon>
        <taxon>Pseudomonas</taxon>
    </lineage>
</organism>
<sequence>MARLSGKTVLVTGGNSGIGLATAKRFIQEGARVFITGRNPDSLNNALAELGEQAQGIQADVTQHEDVGLIVQALEQAATSLDSLVISAGISECASLADTTAEHFDKTFNVNARAPLLILKSVLPLMPQGASVVLVGSIAGFIGTPGYGTYGASKAALRAYARTWTNELADRGIRVNVVSPGPIDTPMMAAASDEIKRSLLGFIPLKRLGKPEEVAAAVLFLASDESSFVAGSELCIDGGMAQV</sequence>
<dbReference type="EMBL" id="JAAVJI010000017">
    <property type="protein sequence ID" value="NJP03217.1"/>
    <property type="molecule type" value="Genomic_DNA"/>
</dbReference>
<dbReference type="PANTHER" id="PTHR43477:SF1">
    <property type="entry name" value="DIHYDROANTICAPSIN 7-DEHYDROGENASE"/>
    <property type="match status" value="1"/>
</dbReference>
<dbReference type="SMART" id="SM00822">
    <property type="entry name" value="PKS_KR"/>
    <property type="match status" value="1"/>
</dbReference>
<dbReference type="InterPro" id="IPR057326">
    <property type="entry name" value="KR_dom"/>
</dbReference>
<accession>A0ABX0YM42</accession>
<dbReference type="InterPro" id="IPR036291">
    <property type="entry name" value="NAD(P)-bd_dom_sf"/>
</dbReference>
<evidence type="ECO:0000256" key="2">
    <source>
        <dbReference type="ARBA" id="ARBA00023002"/>
    </source>
</evidence>
<dbReference type="InterPro" id="IPR002347">
    <property type="entry name" value="SDR_fam"/>
</dbReference>
<dbReference type="SUPFAM" id="SSF51735">
    <property type="entry name" value="NAD(P)-binding Rossmann-fold domains"/>
    <property type="match status" value="1"/>
</dbReference>
<dbReference type="InterPro" id="IPR051122">
    <property type="entry name" value="SDR_DHRS6-like"/>
</dbReference>
<evidence type="ECO:0000259" key="3">
    <source>
        <dbReference type="SMART" id="SM00822"/>
    </source>
</evidence>
<dbReference type="NCBIfam" id="NF005559">
    <property type="entry name" value="PRK07231.1"/>
    <property type="match status" value="1"/>
</dbReference>
<dbReference type="Pfam" id="PF13561">
    <property type="entry name" value="adh_short_C2"/>
    <property type="match status" value="1"/>
</dbReference>
<evidence type="ECO:0000256" key="1">
    <source>
        <dbReference type="ARBA" id="ARBA00006484"/>
    </source>
</evidence>
<gene>
    <name evidence="4" type="ORF">HBH25_20480</name>
</gene>
<dbReference type="CDD" id="cd05233">
    <property type="entry name" value="SDR_c"/>
    <property type="match status" value="1"/>
</dbReference>
<reference evidence="4 5" key="1">
    <citation type="submission" date="2020-03" db="EMBL/GenBank/DDBJ databases">
        <authorList>
            <person name="Wang L."/>
            <person name="He N."/>
            <person name="Li Y."/>
            <person name="Fang Y."/>
            <person name="Zhang F."/>
        </authorList>
    </citation>
    <scope>NUCLEOTIDE SEQUENCE [LARGE SCALE GENOMIC DNA]</scope>
    <source>
        <strain evidence="5">hsmgli-8</strain>
    </source>
</reference>